<feature type="coiled-coil region" evidence="1">
    <location>
        <begin position="45"/>
        <end position="146"/>
    </location>
</feature>
<dbReference type="HOGENOM" id="CLU_073076_0_1_11"/>
<dbReference type="STRING" id="644284.Arch_0724"/>
<evidence type="ECO:0000259" key="2">
    <source>
        <dbReference type="Pfam" id="PF24481"/>
    </source>
</evidence>
<dbReference type="Gene3D" id="1.10.287.1490">
    <property type="match status" value="1"/>
</dbReference>
<accession>D7BNF7</accession>
<dbReference type="OrthoDB" id="3268328at2"/>
<dbReference type="eggNOG" id="COG1579">
    <property type="taxonomic scope" value="Bacteria"/>
</dbReference>
<keyword evidence="4" id="KW-1185">Reference proteome</keyword>
<proteinExistence type="predicted"/>
<evidence type="ECO:0000313" key="4">
    <source>
        <dbReference type="Proteomes" id="UP000000376"/>
    </source>
</evidence>
<dbReference type="RefSeq" id="WP_013169954.1">
    <property type="nucleotide sequence ID" value="NC_014218.1"/>
</dbReference>
<dbReference type="EMBL" id="CP002045">
    <property type="protein sequence ID" value="ADH92456.1"/>
    <property type="molecule type" value="Genomic_DNA"/>
</dbReference>
<name>D7BNF7_ARCHD</name>
<evidence type="ECO:0000313" key="3">
    <source>
        <dbReference type="EMBL" id="ADH92456.1"/>
    </source>
</evidence>
<protein>
    <recommendedName>
        <fullName evidence="2">CT398-like coiled coil hairpin domain-containing protein</fullName>
    </recommendedName>
</protein>
<reference evidence="3 4" key="1">
    <citation type="journal article" date="2010" name="Stand. Genomic Sci.">
        <title>Complete genome sequence of Arcanobacterium haemolyticum type strain (11018).</title>
        <authorList>
            <person name="Yasawong M."/>
            <person name="Teshima H."/>
            <person name="Lapidus A."/>
            <person name="Nolan M."/>
            <person name="Lucas S."/>
            <person name="Glavina Del Rio T."/>
            <person name="Tice H."/>
            <person name="Cheng J."/>
            <person name="Bruce D."/>
            <person name="Detter C."/>
            <person name="Tapia R."/>
            <person name="Han C."/>
            <person name="Goodwin L."/>
            <person name="Pitluck S."/>
            <person name="Liolios K."/>
            <person name="Ivanova N."/>
            <person name="Mavromatis K."/>
            <person name="Mikhailova N."/>
            <person name="Pati A."/>
            <person name="Chen A."/>
            <person name="Palaniappan K."/>
            <person name="Land M."/>
            <person name="Hauser L."/>
            <person name="Chang Y."/>
            <person name="Jeffries C."/>
            <person name="Rohde M."/>
            <person name="Sikorski J."/>
            <person name="Pukall R."/>
            <person name="Goker M."/>
            <person name="Woyke T."/>
            <person name="Bristow J."/>
            <person name="Eisen J."/>
            <person name="Markowitz V."/>
            <person name="Hugenholtz P."/>
            <person name="Kyrpides N."/>
            <person name="Klenk H."/>
        </authorList>
    </citation>
    <scope>NUCLEOTIDE SEQUENCE [LARGE SCALE GENOMIC DNA]</scope>
    <source>
        <strain evidence="4">ATCC 9345 / DSM 20595 / CCUG 17215 / LMG 16163 / NBRC 15585 / NCTC 8452 / 11018</strain>
    </source>
</reference>
<keyword evidence="1" id="KW-0175">Coiled coil</keyword>
<dbReference type="KEGG" id="ahe:Arch_0724"/>
<dbReference type="InterPro" id="IPR056003">
    <property type="entry name" value="CT398_CC_hairpin"/>
</dbReference>
<sequence>MYQAPRPDQLALLDVAELDAQINRLKRNDKQHPLRADVGETMNLVAAASRDITAAESALAHATEELDHASEESERVRAVVGEKETRFNSGAGMDSRQLLTLQSEIEANKARLDELETAEFAALEAVEAAEKELAAAKERQTYLNAQLVTQRNELEETIGLIHRDISDIELRRESIYNPIADALKRAYEHAKAGGGLSVIALRPDGSTSGGVALSPIEISQIRHSAPDEFHISDDYGCVVIRDPDFPLE</sequence>
<feature type="domain" description="CT398-like coiled coil hairpin" evidence="2">
    <location>
        <begin position="15"/>
        <end position="194"/>
    </location>
</feature>
<dbReference type="Pfam" id="PF24481">
    <property type="entry name" value="CT398_CC"/>
    <property type="match status" value="1"/>
</dbReference>
<dbReference type="AlphaFoldDB" id="D7BNF7"/>
<gene>
    <name evidence="3" type="ordered locus">Arch_0724</name>
</gene>
<evidence type="ECO:0000256" key="1">
    <source>
        <dbReference type="SAM" id="Coils"/>
    </source>
</evidence>
<dbReference type="Proteomes" id="UP000000376">
    <property type="component" value="Chromosome"/>
</dbReference>
<organism evidence="3 4">
    <name type="scientific">Arcanobacterium haemolyticum (strain ATCC 9345 / DSM 20595 / CCM 5947 / CCUG 17215 / LMG 16163 / NBRC 15585 / NCTC 8452 / 11018)</name>
    <dbReference type="NCBI Taxonomy" id="644284"/>
    <lineage>
        <taxon>Bacteria</taxon>
        <taxon>Bacillati</taxon>
        <taxon>Actinomycetota</taxon>
        <taxon>Actinomycetes</taxon>
        <taxon>Actinomycetales</taxon>
        <taxon>Actinomycetaceae</taxon>
        <taxon>Arcanobacterium</taxon>
    </lineage>
</organism>